<gene>
    <name evidence="1" type="ORF">DPMN_095143</name>
</gene>
<comment type="caution">
    <text evidence="1">The sequence shown here is derived from an EMBL/GenBank/DDBJ whole genome shotgun (WGS) entry which is preliminary data.</text>
</comment>
<dbReference type="Proteomes" id="UP000828390">
    <property type="component" value="Unassembled WGS sequence"/>
</dbReference>
<keyword evidence="2" id="KW-1185">Reference proteome</keyword>
<dbReference type="AlphaFoldDB" id="A0A9D4R469"/>
<evidence type="ECO:0000313" key="2">
    <source>
        <dbReference type="Proteomes" id="UP000828390"/>
    </source>
</evidence>
<reference evidence="1" key="2">
    <citation type="submission" date="2020-11" db="EMBL/GenBank/DDBJ databases">
        <authorList>
            <person name="McCartney M.A."/>
            <person name="Auch B."/>
            <person name="Kono T."/>
            <person name="Mallez S."/>
            <person name="Becker A."/>
            <person name="Gohl D.M."/>
            <person name="Silverstein K.A.T."/>
            <person name="Koren S."/>
            <person name="Bechman K.B."/>
            <person name="Herman A."/>
            <person name="Abrahante J.E."/>
            <person name="Garbe J."/>
        </authorList>
    </citation>
    <scope>NUCLEOTIDE SEQUENCE</scope>
    <source>
        <strain evidence="1">Duluth1</strain>
        <tissue evidence="1">Whole animal</tissue>
    </source>
</reference>
<proteinExistence type="predicted"/>
<organism evidence="1 2">
    <name type="scientific">Dreissena polymorpha</name>
    <name type="common">Zebra mussel</name>
    <name type="synonym">Mytilus polymorpha</name>
    <dbReference type="NCBI Taxonomy" id="45954"/>
    <lineage>
        <taxon>Eukaryota</taxon>
        <taxon>Metazoa</taxon>
        <taxon>Spiralia</taxon>
        <taxon>Lophotrochozoa</taxon>
        <taxon>Mollusca</taxon>
        <taxon>Bivalvia</taxon>
        <taxon>Autobranchia</taxon>
        <taxon>Heteroconchia</taxon>
        <taxon>Euheterodonta</taxon>
        <taxon>Imparidentia</taxon>
        <taxon>Neoheterodontei</taxon>
        <taxon>Myida</taxon>
        <taxon>Dreissenoidea</taxon>
        <taxon>Dreissenidae</taxon>
        <taxon>Dreissena</taxon>
    </lineage>
</organism>
<sequence length="86" mass="9624">MEFSGDTYSYENASILFTPTSHVTSLYLALSMKCSTCYRILEITDVHEIPVLTVTTRVGFLDITLRGYGCELLSTNIVCIVDVFCK</sequence>
<evidence type="ECO:0000313" key="1">
    <source>
        <dbReference type="EMBL" id="KAH3852630.1"/>
    </source>
</evidence>
<name>A0A9D4R469_DREPO</name>
<dbReference type="EMBL" id="JAIWYP010000003">
    <property type="protein sequence ID" value="KAH3852630.1"/>
    <property type="molecule type" value="Genomic_DNA"/>
</dbReference>
<reference evidence="1" key="1">
    <citation type="journal article" date="2019" name="bioRxiv">
        <title>The Genome of the Zebra Mussel, Dreissena polymorpha: A Resource for Invasive Species Research.</title>
        <authorList>
            <person name="McCartney M.A."/>
            <person name="Auch B."/>
            <person name="Kono T."/>
            <person name="Mallez S."/>
            <person name="Zhang Y."/>
            <person name="Obille A."/>
            <person name="Becker A."/>
            <person name="Abrahante J.E."/>
            <person name="Garbe J."/>
            <person name="Badalamenti J.P."/>
            <person name="Herman A."/>
            <person name="Mangelson H."/>
            <person name="Liachko I."/>
            <person name="Sullivan S."/>
            <person name="Sone E.D."/>
            <person name="Koren S."/>
            <person name="Silverstein K.A.T."/>
            <person name="Beckman K.B."/>
            <person name="Gohl D.M."/>
        </authorList>
    </citation>
    <scope>NUCLEOTIDE SEQUENCE</scope>
    <source>
        <strain evidence="1">Duluth1</strain>
        <tissue evidence="1">Whole animal</tissue>
    </source>
</reference>
<accession>A0A9D4R469</accession>
<protein>
    <submittedName>
        <fullName evidence="1">Uncharacterized protein</fullName>
    </submittedName>
</protein>